<protein>
    <recommendedName>
        <fullName evidence="4">Pathogenicity protein</fullName>
    </recommendedName>
</protein>
<evidence type="ECO:0008006" key="4">
    <source>
        <dbReference type="Google" id="ProtNLM"/>
    </source>
</evidence>
<dbReference type="EMBL" id="LN649229">
    <property type="protein sequence ID" value="CEI66134.1"/>
    <property type="molecule type" value="Genomic_DNA"/>
</dbReference>
<dbReference type="AlphaFoldDB" id="A0A2L2T5P5"/>
<name>A0A2L2T5P5_9HYPO</name>
<evidence type="ECO:0000313" key="3">
    <source>
        <dbReference type="Proteomes" id="UP000245910"/>
    </source>
</evidence>
<dbReference type="Proteomes" id="UP000245910">
    <property type="component" value="Chromosome I"/>
</dbReference>
<reference evidence="3" key="1">
    <citation type="submission" date="2014-10" db="EMBL/GenBank/DDBJ databases">
        <authorList>
            <person name="King R."/>
        </authorList>
    </citation>
    <scope>NUCLEOTIDE SEQUENCE [LARGE SCALE GENOMIC DNA]</scope>
    <source>
        <strain evidence="3">A3/5</strain>
    </source>
</reference>
<sequence length="95" mass="10602">MKFSILATTLFAQSIAAMPWYAVKGTKADGEEITVRIQVSGAPNYGSTSKPFKGVNTYPVCLKVCWPEEPKCPEGWGDDDYACWTCCRKERDEDL</sequence>
<feature type="chain" id="PRO_5014941089" description="Pathogenicity protein" evidence="1">
    <location>
        <begin position="18"/>
        <end position="95"/>
    </location>
</feature>
<proteinExistence type="predicted"/>
<keyword evidence="1" id="KW-0732">Signal</keyword>
<accession>A0A2L2T5P5</accession>
<evidence type="ECO:0000256" key="1">
    <source>
        <dbReference type="SAM" id="SignalP"/>
    </source>
</evidence>
<organism evidence="2 3">
    <name type="scientific">Fusarium venenatum</name>
    <dbReference type="NCBI Taxonomy" id="56646"/>
    <lineage>
        <taxon>Eukaryota</taxon>
        <taxon>Fungi</taxon>
        <taxon>Dikarya</taxon>
        <taxon>Ascomycota</taxon>
        <taxon>Pezizomycotina</taxon>
        <taxon>Sordariomycetes</taxon>
        <taxon>Hypocreomycetidae</taxon>
        <taxon>Hypocreales</taxon>
        <taxon>Nectriaceae</taxon>
        <taxon>Fusarium</taxon>
    </lineage>
</organism>
<keyword evidence="3" id="KW-1185">Reference proteome</keyword>
<feature type="signal peptide" evidence="1">
    <location>
        <begin position="1"/>
        <end position="17"/>
    </location>
</feature>
<evidence type="ECO:0000313" key="2">
    <source>
        <dbReference type="EMBL" id="CEI66134.1"/>
    </source>
</evidence>